<organism evidence="2 3">
    <name type="scientific">Flavobacterium chungangensis</name>
    <dbReference type="NCBI Taxonomy" id="2708132"/>
    <lineage>
        <taxon>Bacteria</taxon>
        <taxon>Pseudomonadati</taxon>
        <taxon>Bacteroidota</taxon>
        <taxon>Flavobacteriia</taxon>
        <taxon>Flavobacteriales</taxon>
        <taxon>Flavobacteriaceae</taxon>
        <taxon>Flavobacterium</taxon>
    </lineage>
</organism>
<name>A0ABV8ZKH0_9FLAO</name>
<dbReference type="InterPro" id="IPR037883">
    <property type="entry name" value="Knr4/Smi1-like_sf"/>
</dbReference>
<evidence type="ECO:0000313" key="3">
    <source>
        <dbReference type="Proteomes" id="UP001596003"/>
    </source>
</evidence>
<dbReference type="SUPFAM" id="SSF160631">
    <property type="entry name" value="SMI1/KNR4-like"/>
    <property type="match status" value="1"/>
</dbReference>
<gene>
    <name evidence="2" type="ORF">ACFO3N_24585</name>
</gene>
<reference evidence="3" key="1">
    <citation type="journal article" date="2019" name="Int. J. Syst. Evol. Microbiol.">
        <title>The Global Catalogue of Microorganisms (GCM) 10K type strain sequencing project: providing services to taxonomists for standard genome sequencing and annotation.</title>
        <authorList>
            <consortium name="The Broad Institute Genomics Platform"/>
            <consortium name="The Broad Institute Genome Sequencing Center for Infectious Disease"/>
            <person name="Wu L."/>
            <person name="Ma J."/>
        </authorList>
    </citation>
    <scope>NUCLEOTIDE SEQUENCE [LARGE SCALE GENOMIC DNA]</scope>
    <source>
        <strain evidence="3">NBRC 103627</strain>
    </source>
</reference>
<dbReference type="RefSeq" id="WP_379801466.1">
    <property type="nucleotide sequence ID" value="NZ_JBHSFY010000025.1"/>
</dbReference>
<feature type="domain" description="Knr4/Smi1-like" evidence="1">
    <location>
        <begin position="25"/>
        <end position="129"/>
    </location>
</feature>
<dbReference type="Proteomes" id="UP001596003">
    <property type="component" value="Unassembled WGS sequence"/>
</dbReference>
<keyword evidence="3" id="KW-1185">Reference proteome</keyword>
<protein>
    <submittedName>
        <fullName evidence="2">SMI1/KNR4 family protein</fullName>
    </submittedName>
</protein>
<comment type="caution">
    <text evidence="2">The sequence shown here is derived from an EMBL/GenBank/DDBJ whole genome shotgun (WGS) entry which is preliminary data.</text>
</comment>
<sequence length="140" mass="16439">MAINYNLEKEFLKKVENNNSRTVLTANQIEDLLSEFPKLPEDYIAYLKEIGSGSFRDCQFNITSSLFNLEDLGLEDHYELKSNIWFFGDNFSGDFAGFDLDRNDGKVVEFWHESGELYYTNKSFQTYIREQMLIDENNVK</sequence>
<dbReference type="InterPro" id="IPR018958">
    <property type="entry name" value="Knr4/Smi1-like_dom"/>
</dbReference>
<proteinExistence type="predicted"/>
<evidence type="ECO:0000259" key="1">
    <source>
        <dbReference type="Pfam" id="PF09346"/>
    </source>
</evidence>
<dbReference type="Gene3D" id="3.40.1580.10">
    <property type="entry name" value="SMI1/KNR4-like"/>
    <property type="match status" value="1"/>
</dbReference>
<evidence type="ECO:0000313" key="2">
    <source>
        <dbReference type="EMBL" id="MFC4480268.1"/>
    </source>
</evidence>
<dbReference type="Pfam" id="PF09346">
    <property type="entry name" value="SMI1_KNR4"/>
    <property type="match status" value="1"/>
</dbReference>
<accession>A0ABV8ZKH0</accession>
<dbReference type="EMBL" id="JBHSFY010000025">
    <property type="protein sequence ID" value="MFC4480268.1"/>
    <property type="molecule type" value="Genomic_DNA"/>
</dbReference>